<evidence type="ECO:0000256" key="1">
    <source>
        <dbReference type="ARBA" id="ARBA00001974"/>
    </source>
</evidence>
<comment type="caution">
    <text evidence="10">The sequence shown here is derived from an EMBL/GenBank/DDBJ whole genome shotgun (WGS) entry which is preliminary data.</text>
</comment>
<reference evidence="11" key="1">
    <citation type="journal article" date="2022" name="J Environ Chem Eng">
        <title>Biodegradation of petroleum oil using a constructed nonpathogenic and heavy metal-tolerant bacterial consortium isolated from marine sponges.</title>
        <authorList>
            <person name="Dechsakulwatana C."/>
            <person name="Rungsihiranrut A."/>
            <person name="Muangchinda C."/>
            <person name="Ningthoujam R."/>
            <person name="Klankeo P."/>
            <person name="Pinyakong O."/>
        </authorList>
    </citation>
    <scope>NUCLEOTIDE SEQUENCE [LARGE SCALE GENOMIC DNA]</scope>
    <source>
        <strain evidence="11">MO2-4</strain>
    </source>
</reference>
<dbReference type="InterPro" id="IPR029041">
    <property type="entry name" value="FAD-linked_oxidoreductase-like"/>
</dbReference>
<dbReference type="Gene3D" id="3.20.20.220">
    <property type="match status" value="1"/>
</dbReference>
<protein>
    <recommendedName>
        <fullName evidence="9">Methylenetetrahydrofolate reductase</fullName>
    </recommendedName>
</protein>
<evidence type="ECO:0000256" key="4">
    <source>
        <dbReference type="ARBA" id="ARBA00022630"/>
    </source>
</evidence>
<comment type="cofactor">
    <cofactor evidence="1 9">
        <name>FAD</name>
        <dbReference type="ChEBI" id="CHEBI:57692"/>
    </cofactor>
</comment>
<keyword evidence="11" id="KW-1185">Reference proteome</keyword>
<evidence type="ECO:0000256" key="9">
    <source>
        <dbReference type="RuleBase" id="RU003862"/>
    </source>
</evidence>
<evidence type="ECO:0000256" key="7">
    <source>
        <dbReference type="ARBA" id="ARBA00034478"/>
    </source>
</evidence>
<name>A0ABU3ZZH8_9SPHN</name>
<keyword evidence="4 9" id="KW-0285">Flavoprotein</keyword>
<evidence type="ECO:0000256" key="8">
    <source>
        <dbReference type="ARBA" id="ARBA00048628"/>
    </source>
</evidence>
<dbReference type="EMBL" id="JAPTHD010000007">
    <property type="protein sequence ID" value="MDV5824928.1"/>
    <property type="molecule type" value="Genomic_DNA"/>
</dbReference>
<dbReference type="PANTHER" id="PTHR45754:SF3">
    <property type="entry name" value="METHYLENETETRAHYDROFOLATE REDUCTASE (NADPH)"/>
    <property type="match status" value="1"/>
</dbReference>
<comment type="pathway">
    <text evidence="2 9">One-carbon metabolism; tetrahydrofolate interconversion.</text>
</comment>
<evidence type="ECO:0000256" key="2">
    <source>
        <dbReference type="ARBA" id="ARBA00004777"/>
    </source>
</evidence>
<organism evidence="10 11">
    <name type="scientific">Sphingobium naphthae</name>
    <dbReference type="NCBI Taxonomy" id="1886786"/>
    <lineage>
        <taxon>Bacteria</taxon>
        <taxon>Pseudomonadati</taxon>
        <taxon>Pseudomonadota</taxon>
        <taxon>Alphaproteobacteria</taxon>
        <taxon>Sphingomonadales</taxon>
        <taxon>Sphingomonadaceae</taxon>
        <taxon>Sphingobium</taxon>
    </lineage>
</organism>
<dbReference type="Proteomes" id="UP001185984">
    <property type="component" value="Unassembled WGS sequence"/>
</dbReference>
<dbReference type="Pfam" id="PF02219">
    <property type="entry name" value="MTHFR"/>
    <property type="match status" value="1"/>
</dbReference>
<comment type="similarity">
    <text evidence="3 9">Belongs to the methylenetetrahydrofolate reductase family.</text>
</comment>
<evidence type="ECO:0000256" key="5">
    <source>
        <dbReference type="ARBA" id="ARBA00022827"/>
    </source>
</evidence>
<accession>A0ABU3ZZH8</accession>
<evidence type="ECO:0000256" key="6">
    <source>
        <dbReference type="ARBA" id="ARBA00023002"/>
    </source>
</evidence>
<keyword evidence="5 9" id="KW-0274">FAD</keyword>
<sequence>MLDAYSIEATTKDAAAIGALPQDMPRPAQVFVPYLHEESDDQRVAACAAIRAAGLEPVPHLSARRLEGLAELDRLLNDLREQADVRCVFVIAGDIATAAGPFNDSLSLIETGLFETHGIENVGIAGHPDDHPEVPDNILWDAMLAKIAALEARGLQTQVVTQFSFDATRVLDWLGELRARGITVPVRIGIPGPTSVRTLLRYAARCGVAASASAVAKYGLSLSRLLGNAGPDTFLDQLNAGLDPATSGEVRLHLFPFGGFSKVADWMEQFSRRTSSSTLFAA</sequence>
<keyword evidence="6 9" id="KW-0560">Oxidoreductase</keyword>
<evidence type="ECO:0000313" key="11">
    <source>
        <dbReference type="Proteomes" id="UP001185984"/>
    </source>
</evidence>
<dbReference type="PANTHER" id="PTHR45754">
    <property type="entry name" value="METHYLENETETRAHYDROFOLATE REDUCTASE"/>
    <property type="match status" value="1"/>
</dbReference>
<dbReference type="SUPFAM" id="SSF51730">
    <property type="entry name" value="FAD-linked oxidoreductase"/>
    <property type="match status" value="1"/>
</dbReference>
<evidence type="ECO:0000256" key="3">
    <source>
        <dbReference type="ARBA" id="ARBA00006743"/>
    </source>
</evidence>
<dbReference type="RefSeq" id="WP_317517578.1">
    <property type="nucleotide sequence ID" value="NZ_JAPTHD010000007.1"/>
</dbReference>
<gene>
    <name evidence="10" type="ORF">O0R41_15080</name>
</gene>
<dbReference type="GO" id="GO:0004489">
    <property type="term" value="F:methylenetetrahydrofolate reductase [NAD(P)H] activity"/>
    <property type="evidence" value="ECO:0007669"/>
    <property type="project" value="UniProtKB-EC"/>
</dbReference>
<evidence type="ECO:0000313" key="10">
    <source>
        <dbReference type="EMBL" id="MDV5824928.1"/>
    </source>
</evidence>
<proteinExistence type="inferred from homology"/>
<comment type="pathway">
    <text evidence="7">Amino-acid biosynthesis; L-methionine biosynthesis via de novo pathway.</text>
</comment>
<dbReference type="InterPro" id="IPR003171">
    <property type="entry name" value="Mehydrof_redctse-like"/>
</dbReference>
<comment type="catalytic activity">
    <reaction evidence="8">
        <text>(6S)-5-methyl-5,6,7,8-tetrahydrofolate + NAD(+) = (6R)-5,10-methylene-5,6,7,8-tetrahydrofolate + NADH + H(+)</text>
        <dbReference type="Rhea" id="RHEA:19821"/>
        <dbReference type="ChEBI" id="CHEBI:15378"/>
        <dbReference type="ChEBI" id="CHEBI:15636"/>
        <dbReference type="ChEBI" id="CHEBI:18608"/>
        <dbReference type="ChEBI" id="CHEBI:57540"/>
        <dbReference type="ChEBI" id="CHEBI:57945"/>
        <dbReference type="EC" id="1.5.1.54"/>
    </reaction>
    <physiologicalReaction direction="right-to-left" evidence="8">
        <dbReference type="Rhea" id="RHEA:19823"/>
    </physiologicalReaction>
</comment>